<evidence type="ECO:0000313" key="3">
    <source>
        <dbReference type="EMBL" id="MFC5567383.1"/>
    </source>
</evidence>
<sequence length="663" mass="73570">MRLPRDPFDRQAQDTAIAAALTDTAQSAIYLDTSSLVWTYRLAEGARKEFIDWIGTGPRLGKVHVPSWALHELYRHRRSPDTLLPARPKVRAIEADLSFIQEAAALFADDVRAKAFAFDDRASYLNFLRKAASDLTRAMKMLKDSVELTKVEEQLLPFLEGACLTAQMPTFSDLQREFAARSEGRIPPGYRDAGKRGDAGSVGGDGANRYGDFVFWKEILVHTGSKPDIEKVVIITHDQKDDWVYFPERYVDYDGKTLANNAKPKVVTCPHPTLSHEISTVSAVNELYIVTIPQLIQLLSSHGASREVQQLARAVQIEQAAEVDRAKPPKDESGTEEAVDGQSDVAVETSVLGEHAEPEAQVEAEPPAREPANPVRNPEDQVEGEPPVQEPAIPVQNDVELRSEVEDLLDALAPDAKADARYPAMGADDSPDYIIRALKTYNWYRQNPAMSGVAAAVSSGAATPEQIFVLGRNVYQAACGNSHAAVQLIENLGEFLARRLSPNADIFFAGIVYEAYFDSEGNIRPTPKNSYLEPIFVVALSQRFADVKRWFRRQIAGNEMKYVRLPGDPPNVDTFNLSFADGKVTSIHLRGFPITRAVDEDSTWDSLPSKVSELELRQLIAEHFATVERLVAVEPHLDGNHDLSHLVLIEWGTNTEVVFPERH</sequence>
<protein>
    <submittedName>
        <fullName evidence="3">PIN-like domain-containing protein</fullName>
    </submittedName>
</protein>
<evidence type="ECO:0000313" key="4">
    <source>
        <dbReference type="Proteomes" id="UP001596056"/>
    </source>
</evidence>
<feature type="region of interest" description="Disordered" evidence="1">
    <location>
        <begin position="321"/>
        <end position="391"/>
    </location>
</feature>
<dbReference type="Proteomes" id="UP001596056">
    <property type="component" value="Unassembled WGS sequence"/>
</dbReference>
<feature type="compositionally biased region" description="Basic and acidic residues" evidence="1">
    <location>
        <begin position="322"/>
        <end position="333"/>
    </location>
</feature>
<dbReference type="RefSeq" id="WP_209841934.1">
    <property type="nucleotide sequence ID" value="NZ_JAGGJP010000013.1"/>
</dbReference>
<evidence type="ECO:0000259" key="2">
    <source>
        <dbReference type="Pfam" id="PF18476"/>
    </source>
</evidence>
<reference evidence="4" key="1">
    <citation type="journal article" date="2019" name="Int. J. Syst. Evol. Microbiol.">
        <title>The Global Catalogue of Microorganisms (GCM) 10K type strain sequencing project: providing services to taxonomists for standard genome sequencing and annotation.</title>
        <authorList>
            <consortium name="The Broad Institute Genomics Platform"/>
            <consortium name="The Broad Institute Genome Sequencing Center for Infectious Disease"/>
            <person name="Wu L."/>
            <person name="Ma J."/>
        </authorList>
    </citation>
    <scope>NUCLEOTIDE SEQUENCE [LARGE SCALE GENOMIC DNA]</scope>
    <source>
        <strain evidence="4">KACC 11588</strain>
    </source>
</reference>
<proteinExistence type="predicted"/>
<name>A0ABW0SEI8_9RHOB</name>
<organism evidence="3 4">
    <name type="scientific">Rubellimicrobium aerolatum</name>
    <dbReference type="NCBI Taxonomy" id="490979"/>
    <lineage>
        <taxon>Bacteria</taxon>
        <taxon>Pseudomonadati</taxon>
        <taxon>Pseudomonadota</taxon>
        <taxon>Alphaproteobacteria</taxon>
        <taxon>Rhodobacterales</taxon>
        <taxon>Roseobacteraceae</taxon>
        <taxon>Rubellimicrobium</taxon>
    </lineage>
</organism>
<accession>A0ABW0SEI8</accession>
<comment type="caution">
    <text evidence="3">The sequence shown here is derived from an EMBL/GenBank/DDBJ whole genome shotgun (WGS) entry which is preliminary data.</text>
</comment>
<keyword evidence="4" id="KW-1185">Reference proteome</keyword>
<dbReference type="EMBL" id="JBHSNA010000014">
    <property type="protein sequence ID" value="MFC5567383.1"/>
    <property type="molecule type" value="Genomic_DNA"/>
</dbReference>
<dbReference type="Pfam" id="PF18476">
    <property type="entry name" value="PIN_8"/>
    <property type="match status" value="1"/>
</dbReference>
<dbReference type="InterPro" id="IPR041578">
    <property type="entry name" value="PIN_8"/>
</dbReference>
<gene>
    <name evidence="3" type="ORF">ACFPOC_13300</name>
</gene>
<feature type="compositionally biased region" description="Low complexity" evidence="1">
    <location>
        <begin position="359"/>
        <end position="376"/>
    </location>
</feature>
<feature type="domain" description="PIN like" evidence="2">
    <location>
        <begin position="29"/>
        <end position="245"/>
    </location>
</feature>
<evidence type="ECO:0000256" key="1">
    <source>
        <dbReference type="SAM" id="MobiDB-lite"/>
    </source>
</evidence>